<accession>A0A016SQE3</accession>
<sequence length="67" mass="7895">MAAGILLEEYSIWHRRRRGDLIFNTYRLWTVSRQYRTAHDQYVSKTKSPIRGATSRSIPAAYEAIKH</sequence>
<dbReference type="AlphaFoldDB" id="A0A016SQE3"/>
<organism evidence="1 2">
    <name type="scientific">Ancylostoma ceylanicum</name>
    <dbReference type="NCBI Taxonomy" id="53326"/>
    <lineage>
        <taxon>Eukaryota</taxon>
        <taxon>Metazoa</taxon>
        <taxon>Ecdysozoa</taxon>
        <taxon>Nematoda</taxon>
        <taxon>Chromadorea</taxon>
        <taxon>Rhabditida</taxon>
        <taxon>Rhabditina</taxon>
        <taxon>Rhabditomorpha</taxon>
        <taxon>Strongyloidea</taxon>
        <taxon>Ancylostomatidae</taxon>
        <taxon>Ancylostomatinae</taxon>
        <taxon>Ancylostoma</taxon>
    </lineage>
</organism>
<gene>
    <name evidence="1" type="primary">Acey_s0189.g1179</name>
    <name evidence="1" type="ORF">Y032_0189g1179</name>
</gene>
<dbReference type="Proteomes" id="UP000024635">
    <property type="component" value="Unassembled WGS sequence"/>
</dbReference>
<comment type="caution">
    <text evidence="1">The sequence shown here is derived from an EMBL/GenBank/DDBJ whole genome shotgun (WGS) entry which is preliminary data.</text>
</comment>
<dbReference type="EMBL" id="JARK01001525">
    <property type="protein sequence ID" value="EYB92835.1"/>
    <property type="molecule type" value="Genomic_DNA"/>
</dbReference>
<protein>
    <submittedName>
        <fullName evidence="1">Uncharacterized protein</fullName>
    </submittedName>
</protein>
<keyword evidence="2" id="KW-1185">Reference proteome</keyword>
<name>A0A016SQE3_9BILA</name>
<evidence type="ECO:0000313" key="2">
    <source>
        <dbReference type="Proteomes" id="UP000024635"/>
    </source>
</evidence>
<proteinExistence type="predicted"/>
<evidence type="ECO:0000313" key="1">
    <source>
        <dbReference type="EMBL" id="EYB92835.1"/>
    </source>
</evidence>
<reference evidence="2" key="1">
    <citation type="journal article" date="2015" name="Nat. Genet.">
        <title>The genome and transcriptome of the zoonotic hookworm Ancylostoma ceylanicum identify infection-specific gene families.</title>
        <authorList>
            <person name="Schwarz E.M."/>
            <person name="Hu Y."/>
            <person name="Antoshechkin I."/>
            <person name="Miller M.M."/>
            <person name="Sternberg P.W."/>
            <person name="Aroian R.V."/>
        </authorList>
    </citation>
    <scope>NUCLEOTIDE SEQUENCE</scope>
    <source>
        <strain evidence="2">HY135</strain>
    </source>
</reference>